<feature type="domain" description="C2H2-type" evidence="11">
    <location>
        <begin position="125"/>
        <end position="147"/>
    </location>
</feature>
<name>A0A8X6YFC2_9ARAC</name>
<proteinExistence type="predicted"/>
<keyword evidence="5" id="KW-0862">Zinc</keyword>
<evidence type="ECO:0000256" key="2">
    <source>
        <dbReference type="ARBA" id="ARBA00022723"/>
    </source>
</evidence>
<evidence type="ECO:0000259" key="11">
    <source>
        <dbReference type="PROSITE" id="PS50157"/>
    </source>
</evidence>
<sequence length="156" mass="17818">MSIEESLMTPDTDEIRIDMVSDMCMPILGIHGYFFCSICGENFESKNELRKHKTSHNPPKFGEKPYACEYCPKTFTSKSLLRRHSATHANEVTDDKYGCEGCGKPFDEFESLQDHYSTCIIDKQYACEMCEKTFFNNTDLEQHFLSHGDVGALIST</sequence>
<evidence type="ECO:0000313" key="12">
    <source>
        <dbReference type="EMBL" id="GFY71861.1"/>
    </source>
</evidence>
<dbReference type="Pfam" id="PF00096">
    <property type="entry name" value="zf-C2H2"/>
    <property type="match status" value="1"/>
</dbReference>
<dbReference type="PANTHER" id="PTHR24379:SF121">
    <property type="entry name" value="C2H2-TYPE DOMAIN-CONTAINING PROTEIN"/>
    <property type="match status" value="1"/>
</dbReference>
<dbReference type="PROSITE" id="PS50157">
    <property type="entry name" value="ZINC_FINGER_C2H2_2"/>
    <property type="match status" value="4"/>
</dbReference>
<keyword evidence="9" id="KW-0539">Nucleus</keyword>
<evidence type="ECO:0000256" key="1">
    <source>
        <dbReference type="ARBA" id="ARBA00004123"/>
    </source>
</evidence>
<reference evidence="12" key="1">
    <citation type="submission" date="2020-08" db="EMBL/GenBank/DDBJ databases">
        <title>Multicomponent nature underlies the extraordinary mechanical properties of spider dragline silk.</title>
        <authorList>
            <person name="Kono N."/>
            <person name="Nakamura H."/>
            <person name="Mori M."/>
            <person name="Yoshida Y."/>
            <person name="Ohtoshi R."/>
            <person name="Malay A.D."/>
            <person name="Moran D.A.P."/>
            <person name="Tomita M."/>
            <person name="Numata K."/>
            <person name="Arakawa K."/>
        </authorList>
    </citation>
    <scope>NUCLEOTIDE SEQUENCE</scope>
</reference>
<dbReference type="SUPFAM" id="SSF57667">
    <property type="entry name" value="beta-beta-alpha zinc fingers"/>
    <property type="match status" value="2"/>
</dbReference>
<dbReference type="AlphaFoldDB" id="A0A8X6YFC2"/>
<keyword evidence="3" id="KW-0677">Repeat</keyword>
<evidence type="ECO:0000256" key="7">
    <source>
        <dbReference type="ARBA" id="ARBA00023125"/>
    </source>
</evidence>
<feature type="domain" description="C2H2-type" evidence="11">
    <location>
        <begin position="66"/>
        <end position="93"/>
    </location>
</feature>
<dbReference type="InterPro" id="IPR013087">
    <property type="entry name" value="Znf_C2H2_type"/>
</dbReference>
<keyword evidence="6" id="KW-0805">Transcription regulation</keyword>
<dbReference type="Proteomes" id="UP000886998">
    <property type="component" value="Unassembled WGS sequence"/>
</dbReference>
<feature type="domain" description="C2H2-type" evidence="11">
    <location>
        <begin position="97"/>
        <end position="124"/>
    </location>
</feature>
<keyword evidence="8" id="KW-0804">Transcription</keyword>
<dbReference type="SMART" id="SM00355">
    <property type="entry name" value="ZnF_C2H2"/>
    <property type="match status" value="4"/>
</dbReference>
<comment type="subcellular location">
    <subcellularLocation>
        <location evidence="1">Nucleus</location>
    </subcellularLocation>
</comment>
<dbReference type="GO" id="GO:0005634">
    <property type="term" value="C:nucleus"/>
    <property type="evidence" value="ECO:0007669"/>
    <property type="project" value="UniProtKB-SubCell"/>
</dbReference>
<dbReference type="Pfam" id="PF13894">
    <property type="entry name" value="zf-C2H2_4"/>
    <property type="match status" value="1"/>
</dbReference>
<comment type="caution">
    <text evidence="12">The sequence shown here is derived from an EMBL/GenBank/DDBJ whole genome shotgun (WGS) entry which is preliminary data.</text>
</comment>
<accession>A0A8X6YFC2</accession>
<evidence type="ECO:0000256" key="10">
    <source>
        <dbReference type="PROSITE-ProRule" id="PRU00042"/>
    </source>
</evidence>
<dbReference type="Gene3D" id="3.30.160.60">
    <property type="entry name" value="Classic Zinc Finger"/>
    <property type="match status" value="3"/>
</dbReference>
<keyword evidence="7" id="KW-0238">DNA-binding</keyword>
<evidence type="ECO:0000313" key="13">
    <source>
        <dbReference type="Proteomes" id="UP000886998"/>
    </source>
</evidence>
<dbReference type="GO" id="GO:0003677">
    <property type="term" value="F:DNA binding"/>
    <property type="evidence" value="ECO:0007669"/>
    <property type="project" value="UniProtKB-KW"/>
</dbReference>
<evidence type="ECO:0000256" key="6">
    <source>
        <dbReference type="ARBA" id="ARBA00023015"/>
    </source>
</evidence>
<feature type="domain" description="C2H2-type" evidence="11">
    <location>
        <begin position="34"/>
        <end position="61"/>
    </location>
</feature>
<gene>
    <name evidence="12" type="primary">NCL1_48225</name>
    <name evidence="12" type="ORF">TNIN_154001</name>
</gene>
<dbReference type="EMBL" id="BMAV01019133">
    <property type="protein sequence ID" value="GFY71861.1"/>
    <property type="molecule type" value="Genomic_DNA"/>
</dbReference>
<dbReference type="Pfam" id="PF13912">
    <property type="entry name" value="zf-C2H2_6"/>
    <property type="match status" value="1"/>
</dbReference>
<dbReference type="PROSITE" id="PS00028">
    <property type="entry name" value="ZINC_FINGER_C2H2_1"/>
    <property type="match status" value="3"/>
</dbReference>
<keyword evidence="4 10" id="KW-0863">Zinc-finger</keyword>
<dbReference type="FunFam" id="3.30.160.60:FF:000450">
    <property type="entry name" value="PR domain zinc finger protein 14"/>
    <property type="match status" value="1"/>
</dbReference>
<dbReference type="InterPro" id="IPR036236">
    <property type="entry name" value="Znf_C2H2_sf"/>
</dbReference>
<evidence type="ECO:0000256" key="5">
    <source>
        <dbReference type="ARBA" id="ARBA00022833"/>
    </source>
</evidence>
<evidence type="ECO:0000256" key="9">
    <source>
        <dbReference type="ARBA" id="ARBA00023242"/>
    </source>
</evidence>
<evidence type="ECO:0000256" key="3">
    <source>
        <dbReference type="ARBA" id="ARBA00022737"/>
    </source>
</evidence>
<keyword evidence="13" id="KW-1185">Reference proteome</keyword>
<dbReference type="PANTHER" id="PTHR24379">
    <property type="entry name" value="KRAB AND ZINC FINGER DOMAIN-CONTAINING"/>
    <property type="match status" value="1"/>
</dbReference>
<protein>
    <submittedName>
        <fullName evidence="12">Zinc finger protein 28</fullName>
    </submittedName>
</protein>
<dbReference type="OrthoDB" id="6077919at2759"/>
<keyword evidence="2" id="KW-0479">Metal-binding</keyword>
<evidence type="ECO:0000256" key="8">
    <source>
        <dbReference type="ARBA" id="ARBA00023163"/>
    </source>
</evidence>
<organism evidence="12 13">
    <name type="scientific">Trichonephila inaurata madagascariensis</name>
    <dbReference type="NCBI Taxonomy" id="2747483"/>
    <lineage>
        <taxon>Eukaryota</taxon>
        <taxon>Metazoa</taxon>
        <taxon>Ecdysozoa</taxon>
        <taxon>Arthropoda</taxon>
        <taxon>Chelicerata</taxon>
        <taxon>Arachnida</taxon>
        <taxon>Araneae</taxon>
        <taxon>Araneomorphae</taxon>
        <taxon>Entelegynae</taxon>
        <taxon>Araneoidea</taxon>
        <taxon>Nephilidae</taxon>
        <taxon>Trichonephila</taxon>
        <taxon>Trichonephila inaurata</taxon>
    </lineage>
</organism>
<dbReference type="GO" id="GO:0008270">
    <property type="term" value="F:zinc ion binding"/>
    <property type="evidence" value="ECO:0007669"/>
    <property type="project" value="UniProtKB-KW"/>
</dbReference>
<evidence type="ECO:0000256" key="4">
    <source>
        <dbReference type="ARBA" id="ARBA00022771"/>
    </source>
</evidence>